<evidence type="ECO:0000313" key="1">
    <source>
        <dbReference type="EMBL" id="PZC74942.1"/>
    </source>
</evidence>
<sequence>MCKAEIKLGVSPKRSHDLKCPYSPLWVVSEASEMLSISKQRISYPAVVVIPPPVGRQNLVHFSAECTTGRPLSTAPPTLLILKNPISRNRCLRNRTNLESD</sequence>
<evidence type="ECO:0000313" key="2">
    <source>
        <dbReference type="Proteomes" id="UP000249218"/>
    </source>
</evidence>
<proteinExistence type="predicted"/>
<reference evidence="1 2" key="1">
    <citation type="journal article" date="2017" name="BMC Biol.">
        <title>Genomic innovations, transcriptional plasticity and gene loss underlying the evolution and divergence of two highly polyphagous and invasive Helicoverpa pest species.</title>
        <authorList>
            <person name="Pearce S.L."/>
            <person name="Clarke D.F."/>
            <person name="East P.D."/>
            <person name="Elfekih S."/>
            <person name="Gordon K.H."/>
            <person name="Jermiin L.S."/>
            <person name="McGaughran A."/>
            <person name="Oakeshott J.G."/>
            <person name="Papanikolaou A."/>
            <person name="Perera O.P."/>
            <person name="Rane R.V."/>
            <person name="Richards S."/>
            <person name="Tay W.T."/>
            <person name="Walsh T.K."/>
            <person name="Anderson A."/>
            <person name="Anderson C.J."/>
            <person name="Asgari S."/>
            <person name="Board P.G."/>
            <person name="Bretschneider A."/>
            <person name="Campbell P.M."/>
            <person name="Chertemps T."/>
            <person name="Christeller J.T."/>
            <person name="Coppin C.W."/>
            <person name="Downes S.J."/>
            <person name="Duan G."/>
            <person name="Farnsworth C.A."/>
            <person name="Good R.T."/>
            <person name="Han L.B."/>
            <person name="Han Y.C."/>
            <person name="Hatje K."/>
            <person name="Horne I."/>
            <person name="Huang Y.P."/>
            <person name="Hughes D.S."/>
            <person name="Jacquin-Joly E."/>
            <person name="James W."/>
            <person name="Jhangiani S."/>
            <person name="Kollmar M."/>
            <person name="Kuwar S.S."/>
            <person name="Li S."/>
            <person name="Liu N.Y."/>
            <person name="Maibeche M.T."/>
            <person name="Miller J.R."/>
            <person name="Montagne N."/>
            <person name="Perry T."/>
            <person name="Qu J."/>
            <person name="Song S.V."/>
            <person name="Sutton G.G."/>
            <person name="Vogel H."/>
            <person name="Walenz B.P."/>
            <person name="Xu W."/>
            <person name="Zhang H.J."/>
            <person name="Zou Z."/>
            <person name="Batterham P."/>
            <person name="Edwards O.R."/>
            <person name="Feyereisen R."/>
            <person name="Gibbs R.A."/>
            <person name="Heckel D.G."/>
            <person name="McGrath A."/>
            <person name="Robin C."/>
            <person name="Scherer S.E."/>
            <person name="Worley K.C."/>
            <person name="Wu Y.D."/>
        </authorList>
    </citation>
    <scope>NUCLEOTIDE SEQUENCE [LARGE SCALE GENOMIC DNA]</scope>
    <source>
        <strain evidence="1">Harm_GR_Male_#8</strain>
        <tissue evidence="1">Whole organism</tissue>
    </source>
</reference>
<dbReference type="EMBL" id="KZ150018">
    <property type="protein sequence ID" value="PZC74942.1"/>
    <property type="molecule type" value="Genomic_DNA"/>
</dbReference>
<protein>
    <submittedName>
        <fullName evidence="1">Uncharacterized protein</fullName>
    </submittedName>
</protein>
<name>A0A2W1BIQ5_HELAM</name>
<dbReference type="Proteomes" id="UP000249218">
    <property type="component" value="Unassembled WGS sequence"/>
</dbReference>
<organism evidence="1 2">
    <name type="scientific">Helicoverpa armigera</name>
    <name type="common">Cotton bollworm</name>
    <name type="synonym">Heliothis armigera</name>
    <dbReference type="NCBI Taxonomy" id="29058"/>
    <lineage>
        <taxon>Eukaryota</taxon>
        <taxon>Metazoa</taxon>
        <taxon>Ecdysozoa</taxon>
        <taxon>Arthropoda</taxon>
        <taxon>Hexapoda</taxon>
        <taxon>Insecta</taxon>
        <taxon>Pterygota</taxon>
        <taxon>Neoptera</taxon>
        <taxon>Endopterygota</taxon>
        <taxon>Lepidoptera</taxon>
        <taxon>Glossata</taxon>
        <taxon>Ditrysia</taxon>
        <taxon>Noctuoidea</taxon>
        <taxon>Noctuidae</taxon>
        <taxon>Heliothinae</taxon>
        <taxon>Helicoverpa</taxon>
    </lineage>
</organism>
<gene>
    <name evidence="1" type="primary">HaOG207021</name>
    <name evidence="1" type="ORF">B5X24_HaOG207021</name>
</gene>
<keyword evidence="2" id="KW-1185">Reference proteome</keyword>
<accession>A0A2W1BIQ5</accession>
<dbReference type="AlphaFoldDB" id="A0A2W1BIQ5"/>